<feature type="transmembrane region" description="Helical" evidence="1">
    <location>
        <begin position="51"/>
        <end position="78"/>
    </location>
</feature>
<dbReference type="RefSeq" id="WP_143909783.1">
    <property type="nucleotide sequence ID" value="NZ_CP041765.1"/>
</dbReference>
<protein>
    <submittedName>
        <fullName evidence="2">ABC transporter permease</fullName>
    </submittedName>
</protein>
<reference evidence="2 3" key="2">
    <citation type="submission" date="2019-07" db="EMBL/GenBank/DDBJ databases">
        <authorList>
            <person name="Huang Y."/>
        </authorList>
    </citation>
    <scope>NUCLEOTIDE SEQUENCE [LARGE SCALE GENOMIC DNA]</scope>
    <source>
        <strain evidence="2 3">HY188</strain>
    </source>
</reference>
<feature type="transmembrane region" description="Helical" evidence="1">
    <location>
        <begin position="232"/>
        <end position="250"/>
    </location>
</feature>
<sequence>MGVVAAERIKLTSTRSPWWCAALVIVLGLGIGILMAVLSNDTEATQGTDPFILSATTATGGVSGFGVMIVMIMAALTVTTEYRFGVIRTTFQAIPNRAKVISVKAAVVAVVAAVVVAIAAFGAFFLAKGIAGSGPTIRMGLDEATWRVLYGVVLYAALAAVLAVAVGALLRQTAAAIALVVLWPLVIEQLFLLFGDIGKDIYVWLPFANINHFLSAHGSTTADFHWGPWGGLVYFVVFTAIVFAISLGLVNKRDA</sequence>
<feature type="transmembrane region" description="Helical" evidence="1">
    <location>
        <begin position="105"/>
        <end position="127"/>
    </location>
</feature>
<reference evidence="2 3" key="1">
    <citation type="submission" date="2019-07" db="EMBL/GenBank/DDBJ databases">
        <title>Tomitella cavernea sp. nov., an actinomycete isolated from soil.</title>
        <authorList>
            <person name="Cheng J."/>
        </authorList>
    </citation>
    <scope>NUCLEOTIDE SEQUENCE [LARGE SCALE GENOMIC DNA]</scope>
    <source>
        <strain evidence="2 3">HY188</strain>
    </source>
</reference>
<keyword evidence="3" id="KW-1185">Reference proteome</keyword>
<gene>
    <name evidence="2" type="ORF">FO059_14945</name>
</gene>
<dbReference type="OrthoDB" id="4336046at2"/>
<feature type="transmembrane region" description="Helical" evidence="1">
    <location>
        <begin position="177"/>
        <end position="195"/>
    </location>
</feature>
<dbReference type="EMBL" id="CP041765">
    <property type="protein sequence ID" value="QDQ98378.1"/>
    <property type="molecule type" value="Genomic_DNA"/>
</dbReference>
<keyword evidence="1" id="KW-0812">Transmembrane</keyword>
<name>A0A516X5L3_9ACTN</name>
<evidence type="ECO:0000256" key="1">
    <source>
        <dbReference type="SAM" id="Phobius"/>
    </source>
</evidence>
<proteinExistence type="predicted"/>
<evidence type="ECO:0000313" key="3">
    <source>
        <dbReference type="Proteomes" id="UP000317344"/>
    </source>
</evidence>
<keyword evidence="1" id="KW-0472">Membrane</keyword>
<dbReference type="KEGG" id="toy:FO059_14945"/>
<keyword evidence="1" id="KW-1133">Transmembrane helix</keyword>
<dbReference type="Proteomes" id="UP000317344">
    <property type="component" value="Chromosome"/>
</dbReference>
<accession>A0A516X5L3</accession>
<feature type="transmembrane region" description="Helical" evidence="1">
    <location>
        <begin position="18"/>
        <end position="39"/>
    </location>
</feature>
<feature type="transmembrane region" description="Helical" evidence="1">
    <location>
        <begin position="147"/>
        <end position="170"/>
    </location>
</feature>
<evidence type="ECO:0000313" key="2">
    <source>
        <dbReference type="EMBL" id="QDQ98378.1"/>
    </source>
</evidence>
<organism evidence="2 3">
    <name type="scientific">Tomitella fengzijianii</name>
    <dbReference type="NCBI Taxonomy" id="2597660"/>
    <lineage>
        <taxon>Bacteria</taxon>
        <taxon>Bacillati</taxon>
        <taxon>Actinomycetota</taxon>
        <taxon>Actinomycetes</taxon>
        <taxon>Mycobacteriales</taxon>
        <taxon>Tomitella</taxon>
    </lineage>
</organism>
<dbReference type="AlphaFoldDB" id="A0A516X5L3"/>